<proteinExistence type="inferred from homology"/>
<dbReference type="Proteomes" id="UP001057375">
    <property type="component" value="Unassembled WGS sequence"/>
</dbReference>
<feature type="transmembrane region" description="Helical" evidence="8">
    <location>
        <begin position="91"/>
        <end position="110"/>
    </location>
</feature>
<evidence type="ECO:0000256" key="8">
    <source>
        <dbReference type="SAM" id="Phobius"/>
    </source>
</evidence>
<dbReference type="InterPro" id="IPR008506">
    <property type="entry name" value="SND2/TMEM208"/>
</dbReference>
<keyword evidence="4" id="KW-0256">Endoplasmic reticulum</keyword>
<keyword evidence="6 8" id="KW-0472">Membrane</keyword>
<evidence type="ECO:0000256" key="5">
    <source>
        <dbReference type="ARBA" id="ARBA00022989"/>
    </source>
</evidence>
<evidence type="ECO:0000313" key="10">
    <source>
        <dbReference type="Proteomes" id="UP001057375"/>
    </source>
</evidence>
<evidence type="ECO:0000256" key="1">
    <source>
        <dbReference type="ARBA" id="ARBA00004477"/>
    </source>
</evidence>
<evidence type="ECO:0000256" key="7">
    <source>
        <dbReference type="SAM" id="MobiDB-lite"/>
    </source>
</evidence>
<feature type="region of interest" description="Disordered" evidence="7">
    <location>
        <begin position="146"/>
        <end position="215"/>
    </location>
</feature>
<keyword evidence="5 8" id="KW-1133">Transmembrane helix</keyword>
<sequence length="652" mass="72314">MAVKIPKYTERHIKENRVKLIAFASFAIVCAALCGIFRLFVLEHTNSDIVLLGLTILIEVGVFSMLKNLARPHLVEGGKKLHCDALKITNTWNSYFVDMFFIAGFAQLLVVFWRKGWWLLALIPGYGFFKLWQKVLKPWIFTKKEGEENNHDGPQNRKERRLMQQGKDYKQEREKPREDSFHSPCESEKSSTDDSLTPTLYDPKPSQSGMRSQGYHSQHIHDSFFPIDGGHSYSQESLKSSLFECCSQSFHDVSSQPGFSDHFNSGFGGETSFAHYQYKDDSMAKGRISAPPVASVSPFLMQDDEVTERYNRFQRWKKVVRSSSRRKRRSSEQPMIQRSCVSAIVQHESHPLLISTEKRSNSILLNSDKPSSIRKSTCGTKKSRSGRQTFEKSFKASQHSASQPNPNTPSLTFGCGFKPISSSQHNPSSSSSIDEVEACSIGSASKTSSACEQSLDAISPARPFVSTQGDHFLPSFLSLTAKLPPILSAEEGADLAADERRLADVRLQEKVSGIKKGRRSSYSLCYDLSTSFSQTNTVPAQYVPQTSINGLSDISFSAAPVLSQSQMTDSFFDIETGIADHSGVIPHSSLGTIECPEISETHLGPGETSELYKLDLCEMCSIVTSEGLAGEIVRGAEGVSFTIDPFANSGFL</sequence>
<evidence type="ECO:0000256" key="4">
    <source>
        <dbReference type="ARBA" id="ARBA00022824"/>
    </source>
</evidence>
<feature type="compositionally biased region" description="Polar residues" evidence="7">
    <location>
        <begin position="205"/>
        <end position="215"/>
    </location>
</feature>
<dbReference type="EMBL" id="BQXS01000055">
    <property type="protein sequence ID" value="GKT27785.1"/>
    <property type="molecule type" value="Genomic_DNA"/>
</dbReference>
<reference evidence="9" key="1">
    <citation type="submission" date="2022-03" db="EMBL/GenBank/DDBJ databases">
        <title>Draft genome sequence of Aduncisulcus paluster, a free-living microaerophilic Fornicata.</title>
        <authorList>
            <person name="Yuyama I."/>
            <person name="Kume K."/>
            <person name="Tamura T."/>
            <person name="Inagaki Y."/>
            <person name="Hashimoto T."/>
        </authorList>
    </citation>
    <scope>NUCLEOTIDE SEQUENCE</scope>
    <source>
        <strain evidence="9">NY0171</strain>
    </source>
</reference>
<evidence type="ECO:0000256" key="2">
    <source>
        <dbReference type="ARBA" id="ARBA00009950"/>
    </source>
</evidence>
<organism evidence="9 10">
    <name type="scientific">Aduncisulcus paluster</name>
    <dbReference type="NCBI Taxonomy" id="2918883"/>
    <lineage>
        <taxon>Eukaryota</taxon>
        <taxon>Metamonada</taxon>
        <taxon>Carpediemonas-like organisms</taxon>
        <taxon>Aduncisulcus</taxon>
    </lineage>
</organism>
<feature type="transmembrane region" description="Helical" evidence="8">
    <location>
        <begin position="47"/>
        <end position="70"/>
    </location>
</feature>
<feature type="region of interest" description="Disordered" evidence="7">
    <location>
        <begin position="363"/>
        <end position="434"/>
    </location>
</feature>
<feature type="compositionally biased region" description="Basic and acidic residues" evidence="7">
    <location>
        <begin position="167"/>
        <end position="192"/>
    </location>
</feature>
<comment type="subcellular location">
    <subcellularLocation>
        <location evidence="1">Endoplasmic reticulum membrane</location>
        <topology evidence="1">Multi-pass membrane protein</topology>
    </subcellularLocation>
</comment>
<dbReference type="Pfam" id="PF05620">
    <property type="entry name" value="TMEM208_SND2"/>
    <property type="match status" value="1"/>
</dbReference>
<protein>
    <submittedName>
        <fullName evidence="9">SRP-independent targeting protein 2/TMEM208 like protein</fullName>
    </submittedName>
</protein>
<feature type="compositionally biased region" description="Polar residues" evidence="7">
    <location>
        <begin position="395"/>
        <end position="411"/>
    </location>
</feature>
<gene>
    <name evidence="9" type="ORF">ADUPG1_000179</name>
</gene>
<feature type="transmembrane region" description="Helical" evidence="8">
    <location>
        <begin position="20"/>
        <end position="41"/>
    </location>
</feature>
<accession>A0ABQ5K9C9</accession>
<feature type="compositionally biased region" description="Low complexity" evidence="7">
    <location>
        <begin position="421"/>
        <end position="432"/>
    </location>
</feature>
<evidence type="ECO:0000256" key="6">
    <source>
        <dbReference type="ARBA" id="ARBA00023136"/>
    </source>
</evidence>
<evidence type="ECO:0000256" key="3">
    <source>
        <dbReference type="ARBA" id="ARBA00022692"/>
    </source>
</evidence>
<name>A0ABQ5K9C9_9EUKA</name>
<keyword evidence="10" id="KW-1185">Reference proteome</keyword>
<comment type="caution">
    <text evidence="9">The sequence shown here is derived from an EMBL/GenBank/DDBJ whole genome shotgun (WGS) entry which is preliminary data.</text>
</comment>
<keyword evidence="3 8" id="KW-0812">Transmembrane</keyword>
<comment type="similarity">
    <text evidence="2">Belongs to the TMEM208 family.</text>
</comment>
<feature type="compositionally biased region" description="Polar residues" evidence="7">
    <location>
        <begin position="363"/>
        <end position="380"/>
    </location>
</feature>
<dbReference type="PANTHER" id="PTHR13505:SF7">
    <property type="entry name" value="TRANSMEMBRANE PROTEIN 208"/>
    <property type="match status" value="1"/>
</dbReference>
<evidence type="ECO:0000313" key="9">
    <source>
        <dbReference type="EMBL" id="GKT27785.1"/>
    </source>
</evidence>
<feature type="compositionally biased region" description="Basic and acidic residues" evidence="7">
    <location>
        <begin position="146"/>
        <end position="157"/>
    </location>
</feature>
<dbReference type="PANTHER" id="PTHR13505">
    <property type="entry name" value="TRANSMEMBRANE PROTEIN 208"/>
    <property type="match status" value="1"/>
</dbReference>